<dbReference type="EMBL" id="JADCNL010000001">
    <property type="protein sequence ID" value="KAG0497337.1"/>
    <property type="molecule type" value="Genomic_DNA"/>
</dbReference>
<dbReference type="OrthoDB" id="10248398at2759"/>
<dbReference type="PANTHER" id="PTHR23012">
    <property type="entry name" value="RING/FYVE/PHD ZINC FINGER DOMAIN-CONTAINING"/>
    <property type="match status" value="1"/>
</dbReference>
<organism evidence="6 7">
    <name type="scientific">Vanilla planifolia</name>
    <name type="common">Vanilla</name>
    <dbReference type="NCBI Taxonomy" id="51239"/>
    <lineage>
        <taxon>Eukaryota</taxon>
        <taxon>Viridiplantae</taxon>
        <taxon>Streptophyta</taxon>
        <taxon>Embryophyta</taxon>
        <taxon>Tracheophyta</taxon>
        <taxon>Spermatophyta</taxon>
        <taxon>Magnoliopsida</taxon>
        <taxon>Liliopsida</taxon>
        <taxon>Asparagales</taxon>
        <taxon>Orchidaceae</taxon>
        <taxon>Vanilloideae</taxon>
        <taxon>Vanilleae</taxon>
        <taxon>Vanilla</taxon>
    </lineage>
</organism>
<keyword evidence="2" id="KW-0863">Zinc-finger</keyword>
<evidence type="ECO:0000313" key="6">
    <source>
        <dbReference type="EMBL" id="KAG0497337.1"/>
    </source>
</evidence>
<dbReference type="PROSITE" id="PS51292">
    <property type="entry name" value="ZF_RING_CH"/>
    <property type="match status" value="1"/>
</dbReference>
<dbReference type="InterPro" id="IPR022143">
    <property type="entry name" value="DUF3675"/>
</dbReference>
<dbReference type="SUPFAM" id="SSF57850">
    <property type="entry name" value="RING/U-box"/>
    <property type="match status" value="1"/>
</dbReference>
<dbReference type="SMART" id="SM00744">
    <property type="entry name" value="RINGv"/>
    <property type="match status" value="1"/>
</dbReference>
<dbReference type="GO" id="GO:0016020">
    <property type="term" value="C:membrane"/>
    <property type="evidence" value="ECO:0007669"/>
    <property type="project" value="TreeGrafter"/>
</dbReference>
<dbReference type="AlphaFoldDB" id="A0A835S4I3"/>
<evidence type="ECO:0000256" key="4">
    <source>
        <dbReference type="SAM" id="Phobius"/>
    </source>
</evidence>
<dbReference type="Gene3D" id="3.30.40.10">
    <property type="entry name" value="Zinc/RING finger domain, C3HC4 (zinc finger)"/>
    <property type="match status" value="1"/>
</dbReference>
<protein>
    <recommendedName>
        <fullName evidence="5">RING-CH-type domain-containing protein</fullName>
    </recommendedName>
</protein>
<name>A0A835S4I3_VANPL</name>
<dbReference type="InterPro" id="IPR011016">
    <property type="entry name" value="Znf_RING-CH"/>
</dbReference>
<evidence type="ECO:0000256" key="3">
    <source>
        <dbReference type="ARBA" id="ARBA00022833"/>
    </source>
</evidence>
<feature type="transmembrane region" description="Helical" evidence="4">
    <location>
        <begin position="130"/>
        <end position="151"/>
    </location>
</feature>
<dbReference type="GO" id="GO:0016567">
    <property type="term" value="P:protein ubiquitination"/>
    <property type="evidence" value="ECO:0007669"/>
    <property type="project" value="TreeGrafter"/>
</dbReference>
<keyword evidence="4" id="KW-1133">Transmembrane helix</keyword>
<evidence type="ECO:0000259" key="5">
    <source>
        <dbReference type="PROSITE" id="PS51292"/>
    </source>
</evidence>
<dbReference type="PANTHER" id="PTHR23012:SF180">
    <property type="entry name" value="RING_FYVE_PHD ZINC FINGER SUPERFAMILY PROTEIN"/>
    <property type="match status" value="1"/>
</dbReference>
<dbReference type="InterPro" id="IPR033275">
    <property type="entry name" value="MARCH-like"/>
</dbReference>
<dbReference type="Pfam" id="PF12428">
    <property type="entry name" value="DUF3675"/>
    <property type="match status" value="1"/>
</dbReference>
<reference evidence="6 7" key="1">
    <citation type="journal article" date="2020" name="Nat. Food">
        <title>A phased Vanilla planifolia genome enables genetic improvement of flavour and production.</title>
        <authorList>
            <person name="Hasing T."/>
            <person name="Tang H."/>
            <person name="Brym M."/>
            <person name="Khazi F."/>
            <person name="Huang T."/>
            <person name="Chambers A.H."/>
        </authorList>
    </citation>
    <scope>NUCLEOTIDE SEQUENCE [LARGE SCALE GENOMIC DNA]</scope>
    <source>
        <tissue evidence="6">Leaf</tissue>
    </source>
</reference>
<keyword evidence="4" id="KW-0812">Transmembrane</keyword>
<dbReference type="GO" id="GO:0004842">
    <property type="term" value="F:ubiquitin-protein transferase activity"/>
    <property type="evidence" value="ECO:0007669"/>
    <property type="project" value="TreeGrafter"/>
</dbReference>
<keyword evidence="7" id="KW-1185">Reference proteome</keyword>
<keyword evidence="4" id="KW-0472">Membrane</keyword>
<evidence type="ECO:0000256" key="1">
    <source>
        <dbReference type="ARBA" id="ARBA00022723"/>
    </source>
</evidence>
<dbReference type="CDD" id="cd16495">
    <property type="entry name" value="RING_CH-C4HC3_MARCH"/>
    <property type="match status" value="1"/>
</dbReference>
<dbReference type="InterPro" id="IPR013083">
    <property type="entry name" value="Znf_RING/FYVE/PHD"/>
</dbReference>
<keyword evidence="1" id="KW-0479">Metal-binding</keyword>
<feature type="domain" description="RING-CH-type" evidence="5">
    <location>
        <begin position="9"/>
        <end position="71"/>
    </location>
</feature>
<accession>A0A835S4I3</accession>
<evidence type="ECO:0000313" key="7">
    <source>
        <dbReference type="Proteomes" id="UP000636800"/>
    </source>
</evidence>
<gene>
    <name evidence="6" type="ORF">HPP92_002028</name>
</gene>
<evidence type="ECO:0000256" key="2">
    <source>
        <dbReference type="ARBA" id="ARBA00022771"/>
    </source>
</evidence>
<dbReference type="Pfam" id="PF12906">
    <property type="entry name" value="RINGv"/>
    <property type="match status" value="1"/>
</dbReference>
<comment type="caution">
    <text evidence="6">The sequence shown here is derived from an EMBL/GenBank/DDBJ whole genome shotgun (WGS) entry which is preliminary data.</text>
</comment>
<keyword evidence="3" id="KW-0862">Zinc</keyword>
<dbReference type="GO" id="GO:0008270">
    <property type="term" value="F:zinc ion binding"/>
    <property type="evidence" value="ECO:0007669"/>
    <property type="project" value="UniProtKB-KW"/>
</dbReference>
<proteinExistence type="predicted"/>
<sequence>MDLDEAFGQTGSPSYLCRICHDEEESPSCMESPCSCSGTLKFAHRRCTQRWCDEKGATSKFEPNYSVKAASTAETHLVDVAVTIRGSLEVPRYNYEPQRSPLVSVDEDRPERGYNECSLESNRRAQMLQIVPLTFAIMLLLKHLIALQSAAAEDYAFTLATVFLLRAVGILFPFFCIMRLITEIHKLRDREMSFVYEEEEDDLEHQGHFSTESS</sequence>
<dbReference type="Proteomes" id="UP000636800">
    <property type="component" value="Chromosome 1"/>
</dbReference>
<feature type="transmembrane region" description="Helical" evidence="4">
    <location>
        <begin position="157"/>
        <end position="182"/>
    </location>
</feature>